<gene>
    <name evidence="1" type="ORF">KHC33_11295</name>
</gene>
<name>A0A8E7AUT5_9EURY</name>
<proteinExistence type="predicted"/>
<evidence type="ECO:0000313" key="2">
    <source>
        <dbReference type="Proteomes" id="UP000680656"/>
    </source>
</evidence>
<dbReference type="Proteomes" id="UP000680656">
    <property type="component" value="Chromosome"/>
</dbReference>
<dbReference type="GeneID" id="65097777"/>
<sequence>MAARLKGDNFNVKFSFIKMNHTVNRKLKKYQKNLFLFFKNPPVRTPHLMNLVEERDNEVYGDTPYAKGRKMSQIIDRTIGG</sequence>
<dbReference type="AlphaFoldDB" id="A0A8E7AUT5"/>
<dbReference type="RefSeq" id="WP_214418739.1">
    <property type="nucleotide sequence ID" value="NZ_CP075546.1"/>
</dbReference>
<dbReference type="EMBL" id="CP075546">
    <property type="protein sequence ID" value="QVV87922.1"/>
    <property type="molecule type" value="Genomic_DNA"/>
</dbReference>
<protein>
    <submittedName>
        <fullName evidence="1">Uncharacterized protein</fullName>
    </submittedName>
</protein>
<evidence type="ECO:0000313" key="1">
    <source>
        <dbReference type="EMBL" id="QVV87922.1"/>
    </source>
</evidence>
<dbReference type="KEGG" id="mrtj:KHC33_11295"/>
<keyword evidence="2" id="KW-1185">Reference proteome</keyword>
<organism evidence="1 2">
    <name type="scientific">Methanospirillum purgamenti</name>
    <dbReference type="NCBI Taxonomy" id="2834276"/>
    <lineage>
        <taxon>Archaea</taxon>
        <taxon>Methanobacteriati</taxon>
        <taxon>Methanobacteriota</taxon>
        <taxon>Stenosarchaea group</taxon>
        <taxon>Methanomicrobia</taxon>
        <taxon>Methanomicrobiales</taxon>
        <taxon>Methanospirillaceae</taxon>
        <taxon>Methanospirillum</taxon>
    </lineage>
</organism>
<accession>A0A8E7AUT5</accession>
<reference evidence="1 2" key="1">
    <citation type="submission" date="2021-05" db="EMBL/GenBank/DDBJ databases">
        <title>A novel Methanospirillum isolate from a pyrite-forming mixed culture.</title>
        <authorList>
            <person name="Bunk B."/>
            <person name="Sproer C."/>
            <person name="Spring S."/>
            <person name="Pester M."/>
        </authorList>
    </citation>
    <scope>NUCLEOTIDE SEQUENCE [LARGE SCALE GENOMIC DNA]</scope>
    <source>
        <strain evidence="1 2">J.3.6.1-F.2.7.3</strain>
    </source>
</reference>